<feature type="transmembrane region" description="Helical" evidence="1">
    <location>
        <begin position="156"/>
        <end position="175"/>
    </location>
</feature>
<feature type="transmembrane region" description="Helical" evidence="1">
    <location>
        <begin position="130"/>
        <end position="150"/>
    </location>
</feature>
<proteinExistence type="predicted"/>
<feature type="transmembrane region" description="Helical" evidence="1">
    <location>
        <begin position="44"/>
        <end position="65"/>
    </location>
</feature>
<keyword evidence="1" id="KW-1133">Transmembrane helix</keyword>
<reference evidence="2 3" key="1">
    <citation type="submission" date="2021-09" db="EMBL/GenBank/DDBJ databases">
        <title>Lysobacter sp. 13A isolated from the river sediment.</title>
        <authorList>
            <person name="Liu H."/>
            <person name="Li S."/>
            <person name="Mao S."/>
        </authorList>
    </citation>
    <scope>NUCLEOTIDE SEQUENCE [LARGE SCALE GENOMIC DNA]</scope>
    <source>
        <strain evidence="2 3">13A</strain>
    </source>
</reference>
<keyword evidence="1" id="KW-0472">Membrane</keyword>
<accession>A0ABS7T3U2</accession>
<keyword evidence="1" id="KW-0812">Transmembrane</keyword>
<feature type="transmembrane region" description="Helical" evidence="1">
    <location>
        <begin position="71"/>
        <end position="93"/>
    </location>
</feature>
<evidence type="ECO:0008006" key="4">
    <source>
        <dbReference type="Google" id="ProtNLM"/>
    </source>
</evidence>
<evidence type="ECO:0000256" key="1">
    <source>
        <dbReference type="SAM" id="Phobius"/>
    </source>
</evidence>
<organism evidence="2 3">
    <name type="scientific">Novilysobacter selenitireducens</name>
    <dbReference type="NCBI Taxonomy" id="2872639"/>
    <lineage>
        <taxon>Bacteria</taxon>
        <taxon>Pseudomonadati</taxon>
        <taxon>Pseudomonadota</taxon>
        <taxon>Gammaproteobacteria</taxon>
        <taxon>Lysobacterales</taxon>
        <taxon>Lysobacteraceae</taxon>
        <taxon>Novilysobacter</taxon>
    </lineage>
</organism>
<protein>
    <recommendedName>
        <fullName evidence="4">ABC transporter permease</fullName>
    </recommendedName>
</protein>
<dbReference type="EMBL" id="JAINZW010000001">
    <property type="protein sequence ID" value="MBZ4038530.1"/>
    <property type="molecule type" value="Genomic_DNA"/>
</dbReference>
<keyword evidence="3" id="KW-1185">Reference proteome</keyword>
<dbReference type="Proteomes" id="UP001430954">
    <property type="component" value="Unassembled WGS sequence"/>
</dbReference>
<comment type="caution">
    <text evidence="2">The sequence shown here is derived from an EMBL/GenBank/DDBJ whole genome shotgun (WGS) entry which is preliminary data.</text>
</comment>
<evidence type="ECO:0000313" key="3">
    <source>
        <dbReference type="Proteomes" id="UP001430954"/>
    </source>
</evidence>
<name>A0ABS7T3U2_9GAMM</name>
<gene>
    <name evidence="2" type="ORF">K6753_03125</name>
</gene>
<sequence>MKRHDPESSQWQELRETWSSQPVRTAIDPSTLQALQRRLRRHRLLWWVENAAALSGILVAAMLAWQGRMTSLAGAVVAVLLLTACALAVWTAVSRRAAWKMGDQSTEGMLRAAMGTTRASIRFWQVNRTLTWLAGLALCVFVLARMSWGALQIPPALVYSPLLIVPLCIASDMLMRSRLRQLASRLEGLQRMVVDLHT</sequence>
<evidence type="ECO:0000313" key="2">
    <source>
        <dbReference type="EMBL" id="MBZ4038530.1"/>
    </source>
</evidence>
<dbReference type="RefSeq" id="WP_223674709.1">
    <property type="nucleotide sequence ID" value="NZ_JAINZW010000001.1"/>
</dbReference>